<keyword evidence="8" id="KW-1185">Reference proteome</keyword>
<gene>
    <name evidence="7" type="ORF">C900_03028</name>
</gene>
<dbReference type="Pfam" id="PF01943">
    <property type="entry name" value="Polysacc_synt"/>
    <property type="match status" value="1"/>
</dbReference>
<dbReference type="eggNOG" id="COG2244">
    <property type="taxonomic scope" value="Bacteria"/>
</dbReference>
<feature type="transmembrane region" description="Helical" evidence="6">
    <location>
        <begin position="177"/>
        <end position="198"/>
    </location>
</feature>
<dbReference type="STRING" id="1237149.C900_03028"/>
<dbReference type="PANTHER" id="PTHR30250:SF11">
    <property type="entry name" value="O-ANTIGEN TRANSPORTER-RELATED"/>
    <property type="match status" value="1"/>
</dbReference>
<comment type="subcellular location">
    <subcellularLocation>
        <location evidence="1">Cell membrane</location>
        <topology evidence="1">Multi-pass membrane protein</topology>
    </subcellularLocation>
</comment>
<keyword evidence="2" id="KW-1003">Cell membrane</keyword>
<feature type="transmembrane region" description="Helical" evidence="6">
    <location>
        <begin position="325"/>
        <end position="346"/>
    </location>
</feature>
<proteinExistence type="predicted"/>
<sequence>MRQKRSLFKNFSWLATSQVANVVIPLVAYPYLLRTIDIEKFGLVVFAQAVVTYFVYVIDFGFSITAVREVSINRDNPEKLSAVFSNLYVTKLLLLLVCFGLLLLLIFSIPDWKGEKWLFISSFTIVAGQLLLPLWLFQGLEKMKGVAAMNFLSKIGFVLMVLLLVRENNDYKWVNLYLGSSQIVAGLGGIAYGMWKFSVRFSFPSFSDIRKQITHNQPLFVSVFAGFVANNSGLFILGLMADPVSIGYYGIVEKILLAIRAPAMLLYQSVFPRVCVLAEQSFEVLLSFLKKITRLIFIGFIPLGIGVFMLSEEIVWLFAGQQLETPATLLKIVSFAPLMAALNIPACHTMLAYNFKKGYAAITILGALFNISFNIIFISLFAAYGAASIALATEMLITMVLYLYLEIRHKNFSVVSVFKLE</sequence>
<dbReference type="InterPro" id="IPR002797">
    <property type="entry name" value="Polysacc_synth"/>
</dbReference>
<dbReference type="AlphaFoldDB" id="L8JUJ4"/>
<feature type="transmembrane region" description="Helical" evidence="6">
    <location>
        <begin position="219"/>
        <end position="240"/>
    </location>
</feature>
<comment type="caution">
    <text evidence="7">The sequence shown here is derived from an EMBL/GenBank/DDBJ whole genome shotgun (WGS) entry which is preliminary data.</text>
</comment>
<evidence type="ECO:0000313" key="7">
    <source>
        <dbReference type="EMBL" id="ELR71224.1"/>
    </source>
</evidence>
<dbReference type="GO" id="GO:0005886">
    <property type="term" value="C:plasma membrane"/>
    <property type="evidence" value="ECO:0007669"/>
    <property type="project" value="UniProtKB-SubCell"/>
</dbReference>
<dbReference type="InterPro" id="IPR050833">
    <property type="entry name" value="Poly_Biosynth_Transport"/>
</dbReference>
<evidence type="ECO:0000256" key="6">
    <source>
        <dbReference type="SAM" id="Phobius"/>
    </source>
</evidence>
<keyword evidence="4 6" id="KW-1133">Transmembrane helix</keyword>
<evidence type="ECO:0000256" key="1">
    <source>
        <dbReference type="ARBA" id="ARBA00004651"/>
    </source>
</evidence>
<protein>
    <submittedName>
        <fullName evidence="7">O-antigen transporter</fullName>
    </submittedName>
</protein>
<keyword evidence="3 6" id="KW-0812">Transmembrane</keyword>
<feature type="transmembrane region" description="Helical" evidence="6">
    <location>
        <begin position="246"/>
        <end position="267"/>
    </location>
</feature>
<feature type="transmembrane region" description="Helical" evidence="6">
    <location>
        <begin position="146"/>
        <end position="165"/>
    </location>
</feature>
<evidence type="ECO:0000313" key="8">
    <source>
        <dbReference type="Proteomes" id="UP000011135"/>
    </source>
</evidence>
<evidence type="ECO:0000256" key="4">
    <source>
        <dbReference type="ARBA" id="ARBA00022989"/>
    </source>
</evidence>
<reference evidence="7 8" key="1">
    <citation type="submission" date="2012-12" db="EMBL/GenBank/DDBJ databases">
        <title>Genome assembly of Fulvivirga imtechensis AK7.</title>
        <authorList>
            <person name="Nupur N."/>
            <person name="Khatri I."/>
            <person name="Kumar R."/>
            <person name="Subramanian S."/>
            <person name="Pinnaka A."/>
        </authorList>
    </citation>
    <scope>NUCLEOTIDE SEQUENCE [LARGE SCALE GENOMIC DNA]</scope>
    <source>
        <strain evidence="7 8">AK7</strain>
    </source>
</reference>
<evidence type="ECO:0000256" key="3">
    <source>
        <dbReference type="ARBA" id="ARBA00022692"/>
    </source>
</evidence>
<dbReference type="Proteomes" id="UP000011135">
    <property type="component" value="Unassembled WGS sequence"/>
</dbReference>
<dbReference type="PANTHER" id="PTHR30250">
    <property type="entry name" value="PST FAMILY PREDICTED COLANIC ACID TRANSPORTER"/>
    <property type="match status" value="1"/>
</dbReference>
<feature type="transmembrane region" description="Helical" evidence="6">
    <location>
        <begin position="12"/>
        <end position="32"/>
    </location>
</feature>
<feature type="transmembrane region" description="Helical" evidence="6">
    <location>
        <begin position="295"/>
        <end position="319"/>
    </location>
</feature>
<accession>L8JUJ4</accession>
<feature type="transmembrane region" description="Helical" evidence="6">
    <location>
        <begin position="358"/>
        <end position="378"/>
    </location>
</feature>
<dbReference type="EMBL" id="AMZN01000044">
    <property type="protein sequence ID" value="ELR71224.1"/>
    <property type="molecule type" value="Genomic_DNA"/>
</dbReference>
<dbReference type="RefSeq" id="WP_009580365.1">
    <property type="nucleotide sequence ID" value="NZ_AMZN01000044.1"/>
</dbReference>
<dbReference type="CDD" id="cd13128">
    <property type="entry name" value="MATE_Wzx_like"/>
    <property type="match status" value="1"/>
</dbReference>
<evidence type="ECO:0000256" key="5">
    <source>
        <dbReference type="ARBA" id="ARBA00023136"/>
    </source>
</evidence>
<evidence type="ECO:0000256" key="2">
    <source>
        <dbReference type="ARBA" id="ARBA00022475"/>
    </source>
</evidence>
<feature type="transmembrane region" description="Helical" evidence="6">
    <location>
        <begin position="88"/>
        <end position="110"/>
    </location>
</feature>
<feature type="transmembrane region" description="Helical" evidence="6">
    <location>
        <begin position="44"/>
        <end position="67"/>
    </location>
</feature>
<feature type="transmembrane region" description="Helical" evidence="6">
    <location>
        <begin position="116"/>
        <end position="137"/>
    </location>
</feature>
<name>L8JUJ4_9BACT</name>
<dbReference type="OrthoDB" id="9815702at2"/>
<organism evidence="7 8">
    <name type="scientific">Fulvivirga imtechensis AK7</name>
    <dbReference type="NCBI Taxonomy" id="1237149"/>
    <lineage>
        <taxon>Bacteria</taxon>
        <taxon>Pseudomonadati</taxon>
        <taxon>Bacteroidota</taxon>
        <taxon>Cytophagia</taxon>
        <taxon>Cytophagales</taxon>
        <taxon>Fulvivirgaceae</taxon>
        <taxon>Fulvivirga</taxon>
    </lineage>
</organism>
<keyword evidence="5 6" id="KW-0472">Membrane</keyword>
<feature type="transmembrane region" description="Helical" evidence="6">
    <location>
        <begin position="384"/>
        <end position="405"/>
    </location>
</feature>